<name>A0ABX0VUE6_9RHOB</name>
<organism evidence="3 4">
    <name type="scientific">Marivivens donghaensis</name>
    <dbReference type="NCBI Taxonomy" id="1699413"/>
    <lineage>
        <taxon>Bacteria</taxon>
        <taxon>Pseudomonadati</taxon>
        <taxon>Pseudomonadota</taxon>
        <taxon>Alphaproteobacteria</taxon>
        <taxon>Rhodobacterales</taxon>
        <taxon>Paracoccaceae</taxon>
        <taxon>Marivivens group</taxon>
        <taxon>Marivivens</taxon>
    </lineage>
</organism>
<dbReference type="PROSITE" id="PS00061">
    <property type="entry name" value="ADH_SHORT"/>
    <property type="match status" value="1"/>
</dbReference>
<keyword evidence="2" id="KW-0560">Oxidoreductase</keyword>
<dbReference type="PANTHER" id="PTHR44196">
    <property type="entry name" value="DEHYDROGENASE/REDUCTASE SDR FAMILY MEMBER 7B"/>
    <property type="match status" value="1"/>
</dbReference>
<comment type="caution">
    <text evidence="3">The sequence shown here is derived from an EMBL/GenBank/DDBJ whole genome shotgun (WGS) entry which is preliminary data.</text>
</comment>
<evidence type="ECO:0000313" key="4">
    <source>
        <dbReference type="Proteomes" id="UP000709466"/>
    </source>
</evidence>
<dbReference type="SUPFAM" id="SSF51735">
    <property type="entry name" value="NAD(P)-binding Rossmann-fold domains"/>
    <property type="match status" value="1"/>
</dbReference>
<comment type="similarity">
    <text evidence="1">Belongs to the short-chain dehydrogenases/reductases (SDR) family.</text>
</comment>
<dbReference type="EMBL" id="JAATOP010000002">
    <property type="protein sequence ID" value="NIY71645.1"/>
    <property type="molecule type" value="Genomic_DNA"/>
</dbReference>
<dbReference type="Gene3D" id="3.40.50.720">
    <property type="entry name" value="NAD(P)-binding Rossmann-like Domain"/>
    <property type="match status" value="1"/>
</dbReference>
<reference evidence="3 4" key="1">
    <citation type="submission" date="2020-03" db="EMBL/GenBank/DDBJ databases">
        <title>Bacterial isolates of synthetic phycosphere.</title>
        <authorList>
            <person name="Fu H."/>
            <person name="Moran M.A."/>
        </authorList>
    </citation>
    <scope>NUCLEOTIDE SEQUENCE [LARGE SCALE GENOMIC DNA]</scope>
    <source>
        <strain evidence="3 4">HF1</strain>
    </source>
</reference>
<dbReference type="RefSeq" id="WP_167636654.1">
    <property type="nucleotide sequence ID" value="NZ_JAATOP010000002.1"/>
</dbReference>
<dbReference type="PANTHER" id="PTHR44196:SF1">
    <property type="entry name" value="DEHYDROGENASE_REDUCTASE SDR FAMILY MEMBER 7B"/>
    <property type="match status" value="1"/>
</dbReference>
<accession>A0ABX0VUE6</accession>
<proteinExistence type="inferred from homology"/>
<sequence>MDDWAGKRYWIIGASEGLGRALAQKLSKSGVKLVLSARSEDRLKELAAELPAHADVVTIDVTDIKSVEKAAKEAGSIDGMVYLAGAYWPMAATEWDNEKAELMGDTNFLGAMRCVGAVLPTMVQKNKGHIILTSSLTAYRGLPGSIGYGASKAALLSLAEGMRADLKETNVNVQIVNPGFIKTRLTDKNDFNMPMMMEPEDAAAEIFEHMNSDDFKKSFPAPMGIMLRASQFLPDWLYYKLV</sequence>
<keyword evidence="4" id="KW-1185">Reference proteome</keyword>
<dbReference type="InterPro" id="IPR036291">
    <property type="entry name" value="NAD(P)-bd_dom_sf"/>
</dbReference>
<evidence type="ECO:0000256" key="1">
    <source>
        <dbReference type="ARBA" id="ARBA00006484"/>
    </source>
</evidence>
<dbReference type="InterPro" id="IPR002347">
    <property type="entry name" value="SDR_fam"/>
</dbReference>
<evidence type="ECO:0000313" key="3">
    <source>
        <dbReference type="EMBL" id="NIY71645.1"/>
    </source>
</evidence>
<evidence type="ECO:0000256" key="2">
    <source>
        <dbReference type="ARBA" id="ARBA00023002"/>
    </source>
</evidence>
<protein>
    <submittedName>
        <fullName evidence="3">SDR family NAD(P)-dependent oxidoreductase</fullName>
    </submittedName>
</protein>
<dbReference type="Proteomes" id="UP000709466">
    <property type="component" value="Unassembled WGS sequence"/>
</dbReference>
<dbReference type="InterPro" id="IPR020904">
    <property type="entry name" value="Sc_DH/Rdtase_CS"/>
</dbReference>
<gene>
    <name evidence="3" type="ORF">HCZ30_04255</name>
</gene>
<dbReference type="Pfam" id="PF00106">
    <property type="entry name" value="adh_short"/>
    <property type="match status" value="1"/>
</dbReference>
<dbReference type="PRINTS" id="PR00081">
    <property type="entry name" value="GDHRDH"/>
</dbReference>